<organism evidence="5 6">
    <name type="scientific">Mesobacillus subterraneus</name>
    <dbReference type="NCBI Taxonomy" id="285983"/>
    <lineage>
        <taxon>Bacteria</taxon>
        <taxon>Bacillati</taxon>
        <taxon>Bacillota</taxon>
        <taxon>Bacilli</taxon>
        <taxon>Bacillales</taxon>
        <taxon>Bacillaceae</taxon>
        <taxon>Mesobacillus</taxon>
    </lineage>
</organism>
<dbReference type="NCBIfam" id="TIGR00724">
    <property type="entry name" value="urea_amlyse_rel"/>
    <property type="match status" value="1"/>
</dbReference>
<keyword evidence="1" id="KW-0547">Nucleotide-binding</keyword>
<evidence type="ECO:0000259" key="4">
    <source>
        <dbReference type="SMART" id="SM00797"/>
    </source>
</evidence>
<dbReference type="PANTHER" id="PTHR43309">
    <property type="entry name" value="5-OXOPROLINASE SUBUNIT C"/>
    <property type="match status" value="1"/>
</dbReference>
<evidence type="ECO:0000256" key="2">
    <source>
        <dbReference type="ARBA" id="ARBA00022801"/>
    </source>
</evidence>
<dbReference type="GO" id="GO:0016787">
    <property type="term" value="F:hydrolase activity"/>
    <property type="evidence" value="ECO:0007669"/>
    <property type="project" value="UniProtKB-KW"/>
</dbReference>
<accession>A0A0D6ZE74</accession>
<reference evidence="5 6" key="1">
    <citation type="submission" date="2015-01" db="EMBL/GenBank/DDBJ databases">
        <title>Draft genome sequences of the supercritical CO2 tolerant bacteria Bacillus subterraneus MITOT1 and Bacillus cereus MIT0214.</title>
        <authorList>
            <person name="Peet K.C."/>
            <person name="Thompson J.R."/>
        </authorList>
    </citation>
    <scope>NUCLEOTIDE SEQUENCE [LARGE SCALE GENOMIC DNA]</scope>
    <source>
        <strain evidence="5 6">MITOT1</strain>
    </source>
</reference>
<dbReference type="PATRIC" id="fig|285983.3.peg.2614"/>
<dbReference type="Pfam" id="PF02626">
    <property type="entry name" value="CT_A_B"/>
    <property type="match status" value="1"/>
</dbReference>
<dbReference type="GO" id="GO:0005524">
    <property type="term" value="F:ATP binding"/>
    <property type="evidence" value="ECO:0007669"/>
    <property type="project" value="UniProtKB-KW"/>
</dbReference>
<dbReference type="AlphaFoldDB" id="A0A0D6ZE74"/>
<dbReference type="RefSeq" id="WP_044391203.1">
    <property type="nucleotide sequence ID" value="NZ_JXIQ01000019.1"/>
</dbReference>
<evidence type="ECO:0000256" key="3">
    <source>
        <dbReference type="ARBA" id="ARBA00022840"/>
    </source>
</evidence>
<dbReference type="Gene3D" id="2.40.100.10">
    <property type="entry name" value="Cyclophilin-like"/>
    <property type="match status" value="1"/>
</dbReference>
<dbReference type="Proteomes" id="UP000032512">
    <property type="component" value="Unassembled WGS sequence"/>
</dbReference>
<keyword evidence="3" id="KW-0067">ATP-binding</keyword>
<dbReference type="SMART" id="SM00797">
    <property type="entry name" value="AHS2"/>
    <property type="match status" value="1"/>
</dbReference>
<dbReference type="InterPro" id="IPR052708">
    <property type="entry name" value="PxpC"/>
</dbReference>
<protein>
    <submittedName>
        <fullName evidence="5">KipI antagonist</fullName>
    </submittedName>
</protein>
<evidence type="ECO:0000256" key="1">
    <source>
        <dbReference type="ARBA" id="ARBA00022741"/>
    </source>
</evidence>
<dbReference type="InterPro" id="IPR003778">
    <property type="entry name" value="CT_A_B"/>
</dbReference>
<comment type="caution">
    <text evidence="5">The sequence shown here is derived from an EMBL/GenBank/DDBJ whole genome shotgun (WGS) entry which is preliminary data.</text>
</comment>
<keyword evidence="2" id="KW-0378">Hydrolase</keyword>
<dbReference type="EMBL" id="JXIQ01000019">
    <property type="protein sequence ID" value="KIY23371.1"/>
    <property type="molecule type" value="Genomic_DNA"/>
</dbReference>
<proteinExistence type="predicted"/>
<dbReference type="SUPFAM" id="SSF50891">
    <property type="entry name" value="Cyclophilin-like"/>
    <property type="match status" value="1"/>
</dbReference>
<gene>
    <name evidence="5" type="ORF">UB32_03375</name>
</gene>
<dbReference type="OrthoDB" id="9782422at2"/>
<dbReference type="PANTHER" id="PTHR43309:SF5">
    <property type="entry name" value="5-OXOPROLINASE SUBUNIT C"/>
    <property type="match status" value="1"/>
</dbReference>
<dbReference type="InterPro" id="IPR029000">
    <property type="entry name" value="Cyclophilin-like_dom_sf"/>
</dbReference>
<sequence length="333" mass="36834">MIRVLKPGLLTSVQDLGRYGYQKYGVIASGVMDQLAHRLANILVGNQENEATLEITLLGPVIQFEKDALIAICGGDLSPTIDGIPIKMWRPIYIKKGALLSFGQAANGARSYLAVAGGFDIPEVMDSKSTYLRANIGGYQGRALRSGDLIPFDPLGKFSQQKLEFLCGKAGSELFTEMDWSVSSDLIPLHRRDPSIRVIRGRQFDLFSEESKTNIFNEAFFVTPQSDRMGYRLTGAFLQLKKPAEMVSEAVSFGTIQVPSEGNPIILLADRQTTGGYPKIGQIATVDLPLIAQAKPGDHIRFKEISHEDAQTLYLERERIINKLRQGILLKFK</sequence>
<name>A0A0D6ZE74_9BACI</name>
<evidence type="ECO:0000313" key="5">
    <source>
        <dbReference type="EMBL" id="KIY23371.1"/>
    </source>
</evidence>
<keyword evidence="6" id="KW-1185">Reference proteome</keyword>
<evidence type="ECO:0000313" key="6">
    <source>
        <dbReference type="Proteomes" id="UP000032512"/>
    </source>
</evidence>
<feature type="domain" description="Carboxyltransferase" evidence="4">
    <location>
        <begin position="23"/>
        <end position="320"/>
    </location>
</feature>